<feature type="compositionally biased region" description="Polar residues" evidence="1">
    <location>
        <begin position="123"/>
        <end position="137"/>
    </location>
</feature>
<sequence>MPLIHLQRLALRPVARAPAAQWLAFRRLHGSHSCRLQASQRAQQTQQRLFDALFPNQPKNPSKQPRSSKADPTASDNSAPTRPAPRWASQISDELPPLAPSEELRKLSELPEPDDDDADFLDGTQSGPRQASRRNNSDTAALRATTMLILNAASKQLVESDFMRIGAKGKHLPGWVNGIVKVIQGRDHATLEPLGHYFILFDRHEAAVAYSEEVQRLRDLARKYTPGASHGLKHAQRRHSLPQGLPTDTGEDVATLIKSFTLVSPSHRPRLQISRLSRDRIGELDRGGPLVDDISAAVGGFRHLVMVHVADGGRMSVDALQQAIRADGIERNLPWRVVSLNTGIIPFGKSVLKPRDDTPPHRNDTASQHTASTPNSPPDESEKVPDGDGEDITDHTHEDNDNDTIFINNNSPTDSNDPYPSTTTTNNNNRERQYPRFLVAFADDAEARRFVRHWHRRELTPLLANPAASAANGPGLPPQKRSAPALWEHARIVNVSLLW</sequence>
<dbReference type="OrthoDB" id="5332316at2759"/>
<keyword evidence="3" id="KW-1185">Reference proteome</keyword>
<accession>A0A9P8YEJ2</accession>
<dbReference type="RefSeq" id="XP_046015661.1">
    <property type="nucleotide sequence ID" value="XM_046153317.1"/>
</dbReference>
<evidence type="ECO:0000313" key="2">
    <source>
        <dbReference type="EMBL" id="KAH7035568.1"/>
    </source>
</evidence>
<organism evidence="2 3">
    <name type="scientific">Microdochium trichocladiopsis</name>
    <dbReference type="NCBI Taxonomy" id="1682393"/>
    <lineage>
        <taxon>Eukaryota</taxon>
        <taxon>Fungi</taxon>
        <taxon>Dikarya</taxon>
        <taxon>Ascomycota</taxon>
        <taxon>Pezizomycotina</taxon>
        <taxon>Sordariomycetes</taxon>
        <taxon>Xylariomycetidae</taxon>
        <taxon>Xylariales</taxon>
        <taxon>Microdochiaceae</taxon>
        <taxon>Microdochium</taxon>
    </lineage>
</organism>
<dbReference type="Proteomes" id="UP000756346">
    <property type="component" value="Unassembled WGS sequence"/>
</dbReference>
<evidence type="ECO:0000256" key="1">
    <source>
        <dbReference type="SAM" id="MobiDB-lite"/>
    </source>
</evidence>
<feature type="compositionally biased region" description="Low complexity" evidence="1">
    <location>
        <begin position="403"/>
        <end position="428"/>
    </location>
</feature>
<feature type="compositionally biased region" description="Basic and acidic residues" evidence="1">
    <location>
        <begin position="380"/>
        <end position="399"/>
    </location>
</feature>
<feature type="compositionally biased region" description="Polar residues" evidence="1">
    <location>
        <begin position="365"/>
        <end position="374"/>
    </location>
</feature>
<evidence type="ECO:0000313" key="3">
    <source>
        <dbReference type="Proteomes" id="UP000756346"/>
    </source>
</evidence>
<name>A0A9P8YEJ2_9PEZI</name>
<dbReference type="AlphaFoldDB" id="A0A9P8YEJ2"/>
<dbReference type="GeneID" id="70182863"/>
<dbReference type="EMBL" id="JAGTJQ010000003">
    <property type="protein sequence ID" value="KAH7035568.1"/>
    <property type="molecule type" value="Genomic_DNA"/>
</dbReference>
<reference evidence="2" key="1">
    <citation type="journal article" date="2021" name="Nat. Commun.">
        <title>Genetic determinants of endophytism in the Arabidopsis root mycobiome.</title>
        <authorList>
            <person name="Mesny F."/>
            <person name="Miyauchi S."/>
            <person name="Thiergart T."/>
            <person name="Pickel B."/>
            <person name="Atanasova L."/>
            <person name="Karlsson M."/>
            <person name="Huettel B."/>
            <person name="Barry K.W."/>
            <person name="Haridas S."/>
            <person name="Chen C."/>
            <person name="Bauer D."/>
            <person name="Andreopoulos W."/>
            <person name="Pangilinan J."/>
            <person name="LaButti K."/>
            <person name="Riley R."/>
            <person name="Lipzen A."/>
            <person name="Clum A."/>
            <person name="Drula E."/>
            <person name="Henrissat B."/>
            <person name="Kohler A."/>
            <person name="Grigoriev I.V."/>
            <person name="Martin F.M."/>
            <person name="Hacquard S."/>
        </authorList>
    </citation>
    <scope>NUCLEOTIDE SEQUENCE</scope>
    <source>
        <strain evidence="2">MPI-CAGE-CH-0230</strain>
    </source>
</reference>
<feature type="compositionally biased region" description="Acidic residues" evidence="1">
    <location>
        <begin position="111"/>
        <end position="120"/>
    </location>
</feature>
<proteinExistence type="predicted"/>
<feature type="compositionally biased region" description="Basic and acidic residues" evidence="1">
    <location>
        <begin position="353"/>
        <end position="364"/>
    </location>
</feature>
<comment type="caution">
    <text evidence="2">The sequence shown here is derived from an EMBL/GenBank/DDBJ whole genome shotgun (WGS) entry which is preliminary data.</text>
</comment>
<feature type="compositionally biased region" description="Polar residues" evidence="1">
    <location>
        <begin position="57"/>
        <end position="67"/>
    </location>
</feature>
<gene>
    <name evidence="2" type="ORF">B0I36DRAFT_318608</name>
</gene>
<protein>
    <submittedName>
        <fullName evidence="2">Uncharacterized protein</fullName>
    </submittedName>
</protein>
<feature type="region of interest" description="Disordered" evidence="1">
    <location>
        <begin position="54"/>
        <end position="97"/>
    </location>
</feature>
<feature type="region of interest" description="Disordered" evidence="1">
    <location>
        <begin position="109"/>
        <end position="137"/>
    </location>
</feature>
<feature type="region of interest" description="Disordered" evidence="1">
    <location>
        <begin position="348"/>
        <end position="431"/>
    </location>
</feature>